<evidence type="ECO:0000313" key="3">
    <source>
        <dbReference type="Proteomes" id="UP000236416"/>
    </source>
</evidence>
<dbReference type="Proteomes" id="UP000236416">
    <property type="component" value="Unassembled WGS sequence"/>
</dbReference>
<feature type="domain" description="Hemerythrin-like" evidence="1">
    <location>
        <begin position="18"/>
        <end position="152"/>
    </location>
</feature>
<dbReference type="Gene3D" id="1.20.120.520">
    <property type="entry name" value="nmb1532 protein domain like"/>
    <property type="match status" value="1"/>
</dbReference>
<dbReference type="RefSeq" id="WP_103321357.1">
    <property type="nucleotide sequence ID" value="NZ_PPTF01000073.1"/>
</dbReference>
<dbReference type="GO" id="GO:0005886">
    <property type="term" value="C:plasma membrane"/>
    <property type="evidence" value="ECO:0007669"/>
    <property type="project" value="TreeGrafter"/>
</dbReference>
<evidence type="ECO:0000313" key="2">
    <source>
        <dbReference type="EMBL" id="POA97598.1"/>
    </source>
</evidence>
<dbReference type="InterPro" id="IPR012312">
    <property type="entry name" value="Hemerythrin-like"/>
</dbReference>
<dbReference type="Pfam" id="PF01814">
    <property type="entry name" value="Hemerythrin"/>
    <property type="match status" value="1"/>
</dbReference>
<keyword evidence="3" id="KW-1185">Reference proteome</keyword>
<organism evidence="2 3">
    <name type="scientific">Chromobacterium sinusclupearum</name>
    <dbReference type="NCBI Taxonomy" id="2077146"/>
    <lineage>
        <taxon>Bacteria</taxon>
        <taxon>Pseudomonadati</taxon>
        <taxon>Pseudomonadota</taxon>
        <taxon>Betaproteobacteria</taxon>
        <taxon>Neisseriales</taxon>
        <taxon>Chromobacteriaceae</taxon>
        <taxon>Chromobacterium</taxon>
    </lineage>
</organism>
<dbReference type="EMBL" id="PPTF01000073">
    <property type="protein sequence ID" value="POA97598.1"/>
    <property type="molecule type" value="Genomic_DNA"/>
</dbReference>
<dbReference type="PANTHER" id="PTHR39966:SF3">
    <property type="entry name" value="DUF438 DOMAIN-CONTAINING PROTEIN"/>
    <property type="match status" value="1"/>
</dbReference>
<reference evidence="2 3" key="1">
    <citation type="submission" date="2018-01" db="EMBL/GenBank/DDBJ databases">
        <title>Genomic Sequence of Chromobacterium MWU13-2610 from wild cranberry bogs within the Cape Cod National Seashore.</title>
        <authorList>
            <person name="O'Hara-Hanley K."/>
            <person name="Soby S."/>
            <person name="Harrison A."/>
        </authorList>
    </citation>
    <scope>NUCLEOTIDE SEQUENCE [LARGE SCALE GENOMIC DNA]</scope>
    <source>
        <strain evidence="2 3">MWU13-2610</strain>
    </source>
</reference>
<name>A0A2K4MKJ7_9NEIS</name>
<comment type="caution">
    <text evidence="2">The sequence shown here is derived from an EMBL/GenBank/DDBJ whole genome shotgun (WGS) entry which is preliminary data.</text>
</comment>
<sequence length="176" mass="19888">MLTLNTMGANPSPSFDQPLEMLLACHDKIRRFCDLLDKLPPYIEENGVDEAARNTIDDVVRYFDIAGPAHHTDEEEELFPLIEERIPTAASRLEQLSAEHGYLHSCWNAIRDDLVALRDGRIKQISKNELQEFARQYRDHAATEEAWLFPAAASTLSPEELKLAGARMATRRAEAA</sequence>
<dbReference type="PANTHER" id="PTHR39966">
    <property type="entry name" value="BLL2471 PROTEIN-RELATED"/>
    <property type="match status" value="1"/>
</dbReference>
<proteinExistence type="predicted"/>
<evidence type="ECO:0000259" key="1">
    <source>
        <dbReference type="Pfam" id="PF01814"/>
    </source>
</evidence>
<dbReference type="AlphaFoldDB" id="A0A2K4MKJ7"/>
<protein>
    <submittedName>
        <fullName evidence="2">Cation-binding protein</fullName>
    </submittedName>
</protein>
<gene>
    <name evidence="2" type="ORF">C2134_17385</name>
</gene>
<dbReference type="CDD" id="cd12108">
    <property type="entry name" value="Hr-like"/>
    <property type="match status" value="1"/>
</dbReference>
<accession>A0A2K4MKJ7</accession>